<keyword evidence="4 6" id="KW-1133">Transmembrane helix</keyword>
<evidence type="ECO:0000313" key="8">
    <source>
        <dbReference type="Proteomes" id="UP000597762"/>
    </source>
</evidence>
<evidence type="ECO:0000256" key="5">
    <source>
        <dbReference type="ARBA" id="ARBA00023136"/>
    </source>
</evidence>
<dbReference type="PANTHER" id="PTHR12570:SF92">
    <property type="entry name" value="SPICHTHYIN, ISOFORM B"/>
    <property type="match status" value="1"/>
</dbReference>
<dbReference type="PANTHER" id="PTHR12570">
    <property type="match status" value="1"/>
</dbReference>
<dbReference type="GO" id="GO:0015095">
    <property type="term" value="F:magnesium ion transmembrane transporter activity"/>
    <property type="evidence" value="ECO:0007669"/>
    <property type="project" value="InterPro"/>
</dbReference>
<protein>
    <submittedName>
        <fullName evidence="7">NIPA</fullName>
    </submittedName>
</protein>
<keyword evidence="8" id="KW-1185">Reference proteome</keyword>
<feature type="transmembrane region" description="Helical" evidence="6">
    <location>
        <begin position="270"/>
        <end position="292"/>
    </location>
</feature>
<feature type="transmembrane region" description="Helical" evidence="6">
    <location>
        <begin position="336"/>
        <end position="356"/>
    </location>
</feature>
<keyword evidence="3 6" id="KW-0812">Transmembrane</keyword>
<feature type="transmembrane region" description="Helical" evidence="6">
    <location>
        <begin position="304"/>
        <end position="324"/>
    </location>
</feature>
<dbReference type="Pfam" id="PF05653">
    <property type="entry name" value="Mg_trans_NIPA"/>
    <property type="match status" value="1"/>
</dbReference>
<sequence length="407" mass="44308">MSQVSTETEHGSSPANSSFNSSLFVTNPINVNLTVTHWNSVSTTASSSAATSTATMPTSNPGLKEFYIGLTLAISSSIFIGSSFIFKKLGLLKLAKHSSTRAGQGGYGYLREWMWWAGMSLMTLGEFANFAAYAFAPATLVTPLGALSVLVSALLSSRVLKERLNLLGKVGCGLAIIGSTIMVIHSPKEQEVANMAELEDKLKQPGFIVYSLLVVSVTVVLIVYYAPHYGNTNILVYIGICSLLGSFTVMGCKGIGVSLKEAVAYQSNLLLSWLTWLLLLIVIVCIIIQLNYLNRALDTFNTAVVTPIYYVFFTSAVIVASLVLFKEWGNMKPEDIVGNLCGFLVIVSGIFLLNAFKDMNITLANLPSSRKTENSSNHDDKMMSSMCHDDRQTLLADKTRVKEYTNY</sequence>
<dbReference type="EMBL" id="CAHIKZ030002600">
    <property type="protein sequence ID" value="CAE1289408.1"/>
    <property type="molecule type" value="Genomic_DNA"/>
</dbReference>
<feature type="transmembrane region" description="Helical" evidence="6">
    <location>
        <begin position="166"/>
        <end position="187"/>
    </location>
</feature>
<keyword evidence="5 6" id="KW-0472">Membrane</keyword>
<feature type="transmembrane region" description="Helical" evidence="6">
    <location>
        <begin position="66"/>
        <end position="86"/>
    </location>
</feature>
<dbReference type="InterPro" id="IPR008521">
    <property type="entry name" value="Mg_trans_NIPA"/>
</dbReference>
<accession>A0A812D7R2</accession>
<evidence type="ECO:0000256" key="3">
    <source>
        <dbReference type="ARBA" id="ARBA00022692"/>
    </source>
</evidence>
<reference evidence="7" key="1">
    <citation type="submission" date="2021-01" db="EMBL/GenBank/DDBJ databases">
        <authorList>
            <person name="Li R."/>
            <person name="Bekaert M."/>
        </authorList>
    </citation>
    <scope>NUCLEOTIDE SEQUENCE</scope>
    <source>
        <strain evidence="7">Farmed</strain>
    </source>
</reference>
<organism evidence="7 8">
    <name type="scientific">Acanthosepion pharaonis</name>
    <name type="common">Pharaoh cuttlefish</name>
    <name type="synonym">Sepia pharaonis</name>
    <dbReference type="NCBI Taxonomy" id="158019"/>
    <lineage>
        <taxon>Eukaryota</taxon>
        <taxon>Metazoa</taxon>
        <taxon>Spiralia</taxon>
        <taxon>Lophotrochozoa</taxon>
        <taxon>Mollusca</taxon>
        <taxon>Cephalopoda</taxon>
        <taxon>Coleoidea</taxon>
        <taxon>Decapodiformes</taxon>
        <taxon>Sepiida</taxon>
        <taxon>Sepiina</taxon>
        <taxon>Sepiidae</taxon>
        <taxon>Acanthosepion</taxon>
    </lineage>
</organism>
<evidence type="ECO:0000256" key="2">
    <source>
        <dbReference type="ARBA" id="ARBA00007230"/>
    </source>
</evidence>
<feature type="transmembrane region" description="Helical" evidence="6">
    <location>
        <begin position="207"/>
        <end position="227"/>
    </location>
</feature>
<evidence type="ECO:0000256" key="4">
    <source>
        <dbReference type="ARBA" id="ARBA00022989"/>
    </source>
</evidence>
<dbReference type="OrthoDB" id="6428174at2759"/>
<comment type="similarity">
    <text evidence="2">Belongs to the NIPA family.</text>
</comment>
<dbReference type="SUPFAM" id="SSF103481">
    <property type="entry name" value="Multidrug resistance efflux transporter EmrE"/>
    <property type="match status" value="1"/>
</dbReference>
<gene>
    <name evidence="7" type="ORF">SPHA_47652</name>
</gene>
<proteinExistence type="inferred from homology"/>
<dbReference type="AlphaFoldDB" id="A0A812D7R2"/>
<evidence type="ECO:0000313" key="7">
    <source>
        <dbReference type="EMBL" id="CAE1289408.1"/>
    </source>
</evidence>
<dbReference type="GO" id="GO:0016020">
    <property type="term" value="C:membrane"/>
    <property type="evidence" value="ECO:0007669"/>
    <property type="project" value="UniProtKB-SubCell"/>
</dbReference>
<name>A0A812D7R2_ACAPH</name>
<evidence type="ECO:0000256" key="1">
    <source>
        <dbReference type="ARBA" id="ARBA00004141"/>
    </source>
</evidence>
<comment type="caution">
    <text evidence="7">The sequence shown here is derived from an EMBL/GenBank/DDBJ whole genome shotgun (WGS) entry which is preliminary data.</text>
</comment>
<comment type="subcellular location">
    <subcellularLocation>
        <location evidence="1">Membrane</location>
        <topology evidence="1">Multi-pass membrane protein</topology>
    </subcellularLocation>
</comment>
<evidence type="ECO:0000256" key="6">
    <source>
        <dbReference type="SAM" id="Phobius"/>
    </source>
</evidence>
<feature type="transmembrane region" description="Helical" evidence="6">
    <location>
        <begin position="234"/>
        <end position="258"/>
    </location>
</feature>
<dbReference type="InterPro" id="IPR037185">
    <property type="entry name" value="EmrE-like"/>
</dbReference>
<feature type="transmembrane region" description="Helical" evidence="6">
    <location>
        <begin position="130"/>
        <end position="154"/>
    </location>
</feature>
<dbReference type="Proteomes" id="UP000597762">
    <property type="component" value="Unassembled WGS sequence"/>
</dbReference>